<comment type="caution">
    <text evidence="4">The sequence shown here is derived from an EMBL/GenBank/DDBJ whole genome shotgun (WGS) entry which is preliminary data.</text>
</comment>
<dbReference type="GO" id="GO:0005576">
    <property type="term" value="C:extracellular region"/>
    <property type="evidence" value="ECO:0007669"/>
    <property type="project" value="InterPro"/>
</dbReference>
<gene>
    <name evidence="4" type="ORF">UO65_2870</name>
</gene>
<evidence type="ECO:0000256" key="3">
    <source>
        <dbReference type="SAM" id="SignalP"/>
    </source>
</evidence>
<reference evidence="4 5" key="1">
    <citation type="journal article" date="2014" name="Genome Announc.">
        <title>Draft Genome Sequence of the Antitrypanosomally Active Sponge-Associated Bacterium Actinokineospora sp. Strain EG49.</title>
        <authorList>
            <person name="Harjes J."/>
            <person name="Ryu T."/>
            <person name="Abdelmohsen U.R."/>
            <person name="Moitinho-Silva L."/>
            <person name="Horn H."/>
            <person name="Ravasi T."/>
            <person name="Hentschel U."/>
        </authorList>
    </citation>
    <scope>NUCLEOTIDE SEQUENCE [LARGE SCALE GENOMIC DNA]</scope>
    <source>
        <strain evidence="4 5">EG49</strain>
    </source>
</reference>
<feature type="chain" id="PRO_5004894355" evidence="3">
    <location>
        <begin position="32"/>
        <end position="334"/>
    </location>
</feature>
<proteinExistence type="predicted"/>
<dbReference type="PATRIC" id="fig|909613.9.peg.2870"/>
<dbReference type="PANTHER" id="PTHR43037:SF1">
    <property type="entry name" value="BLL1128 PROTEIN"/>
    <property type="match status" value="1"/>
</dbReference>
<evidence type="ECO:0000256" key="2">
    <source>
        <dbReference type="ARBA" id="ARBA00022801"/>
    </source>
</evidence>
<dbReference type="InterPro" id="IPR050955">
    <property type="entry name" value="Plant_Biomass_Hydrol_Est"/>
</dbReference>
<keyword evidence="1 3" id="KW-0732">Signal</keyword>
<keyword evidence="2" id="KW-0378">Hydrolase</keyword>
<accession>W7IZ40</accession>
<dbReference type="AlphaFoldDB" id="W7IZ40"/>
<dbReference type="STRING" id="909613.UO65_2870"/>
<protein>
    <submittedName>
        <fullName evidence="4">Poly(3-hydroxybutyrate) depolymerase</fullName>
    </submittedName>
</protein>
<dbReference type="GO" id="GO:0016787">
    <property type="term" value="F:hydrolase activity"/>
    <property type="evidence" value="ECO:0007669"/>
    <property type="project" value="UniProtKB-KW"/>
</dbReference>
<organism evidence="4 5">
    <name type="scientific">Actinokineospora spheciospongiae</name>
    <dbReference type="NCBI Taxonomy" id="909613"/>
    <lineage>
        <taxon>Bacteria</taxon>
        <taxon>Bacillati</taxon>
        <taxon>Actinomycetota</taxon>
        <taxon>Actinomycetes</taxon>
        <taxon>Pseudonocardiales</taxon>
        <taxon>Pseudonocardiaceae</taxon>
        <taxon>Actinokineospora</taxon>
    </lineage>
</organism>
<dbReference type="EMBL" id="AYXG01000101">
    <property type="protein sequence ID" value="EWC61811.1"/>
    <property type="molecule type" value="Genomic_DNA"/>
</dbReference>
<name>W7IZ40_9PSEU</name>
<dbReference type="InterPro" id="IPR010126">
    <property type="entry name" value="Esterase_phb"/>
</dbReference>
<dbReference type="PANTHER" id="PTHR43037">
    <property type="entry name" value="UNNAMED PRODUCT-RELATED"/>
    <property type="match status" value="1"/>
</dbReference>
<dbReference type="RefSeq" id="WP_052021164.1">
    <property type="nucleotide sequence ID" value="NZ_AYXG01000101.1"/>
</dbReference>
<evidence type="ECO:0000313" key="5">
    <source>
        <dbReference type="Proteomes" id="UP000019277"/>
    </source>
</evidence>
<dbReference type="InterPro" id="IPR029058">
    <property type="entry name" value="AB_hydrolase_fold"/>
</dbReference>
<dbReference type="eggNOG" id="COG3509">
    <property type="taxonomic scope" value="Bacteria"/>
</dbReference>
<dbReference type="Proteomes" id="UP000019277">
    <property type="component" value="Unassembled WGS sequence"/>
</dbReference>
<evidence type="ECO:0000313" key="4">
    <source>
        <dbReference type="EMBL" id="EWC61811.1"/>
    </source>
</evidence>
<feature type="signal peptide" evidence="3">
    <location>
        <begin position="1"/>
        <end position="31"/>
    </location>
</feature>
<dbReference type="OrthoDB" id="9767239at2"/>
<sequence>MGVKTKRVLRALTTLVLALASVTSLSSQASAAGGRDERATFVNFWGRLDYEVHLPPSHRPGTPLPVLVALHGCDMTGYGDNSMKAMTRFNDLADARGFIVVYPTQNRLWNINGCWNGLLPGNQKRGSGEPSLLAGATQAVVARYGADAERVYAVGASAGAAMAVVLGVTYPDVYAAIGSLAGGEYAADRVILGGRDKVSPVDTAKLAYAEMGPRARQVPTFIAQGDADTTVEPVFGDRLVTHWAAIDDLARDGVLDGDVDDVADSRQRVVEPGAYPYVKTGYTDAGTGELLIEKYSVEGLGHRWPGGGEGAYADPIGPDLSTLVWDFFSGRSLP</sequence>
<keyword evidence="5" id="KW-1185">Reference proteome</keyword>
<dbReference type="SUPFAM" id="SSF53474">
    <property type="entry name" value="alpha/beta-Hydrolases"/>
    <property type="match status" value="2"/>
</dbReference>
<dbReference type="Gene3D" id="3.40.50.1820">
    <property type="entry name" value="alpha/beta hydrolase"/>
    <property type="match status" value="1"/>
</dbReference>
<evidence type="ECO:0000256" key="1">
    <source>
        <dbReference type="ARBA" id="ARBA00022729"/>
    </source>
</evidence>
<dbReference type="Pfam" id="PF10503">
    <property type="entry name" value="Esterase_PHB"/>
    <property type="match status" value="1"/>
</dbReference>